<protein>
    <submittedName>
        <fullName evidence="4 5">Uncharacterized protein</fullName>
    </submittedName>
</protein>
<keyword evidence="2" id="KW-0325">Glycoprotein</keyword>
<dbReference type="GO" id="GO:0016671">
    <property type="term" value="F:oxidoreductase activity, acting on a sulfur group of donors, disulfide as acceptor"/>
    <property type="evidence" value="ECO:0007669"/>
    <property type="project" value="InterPro"/>
</dbReference>
<evidence type="ECO:0000313" key="4">
    <source>
        <dbReference type="WBParaSite" id="SSTP_0000726300.1"/>
    </source>
</evidence>
<dbReference type="PANTHER" id="PTHR13234">
    <property type="entry name" value="GAMMA-INTERFERON INDUCIBLE LYSOSOMAL THIOL REDUCTASE GILT"/>
    <property type="match status" value="1"/>
</dbReference>
<evidence type="ECO:0000313" key="5">
    <source>
        <dbReference type="WBParaSite" id="TCONS_00006773.p1"/>
    </source>
</evidence>
<proteinExistence type="inferred from homology"/>
<dbReference type="PANTHER" id="PTHR13234:SF70">
    <property type="entry name" value="GILT-LIKE PROTEIN C02D5.2"/>
    <property type="match status" value="1"/>
</dbReference>
<dbReference type="InterPro" id="IPR004911">
    <property type="entry name" value="Interferon-induced_GILT"/>
</dbReference>
<dbReference type="WBParaSite" id="TCONS_00006773.p1">
    <property type="protein sequence ID" value="TCONS_00006773.p1"/>
    <property type="gene ID" value="XLOC_004892"/>
</dbReference>
<reference evidence="4" key="1">
    <citation type="submission" date="2015-08" db="UniProtKB">
        <authorList>
            <consortium name="WormBaseParasite"/>
        </authorList>
    </citation>
    <scope>IDENTIFICATION</scope>
</reference>
<dbReference type="STRING" id="6248.A0A0K0ECP8"/>
<dbReference type="AlphaFoldDB" id="A0A0K0ECP8"/>
<dbReference type="WBParaSite" id="SSTP_0000726300.1">
    <property type="protein sequence ID" value="SSTP_0000726300.1"/>
    <property type="gene ID" value="SSTP_0000726300"/>
</dbReference>
<sequence>MIYSRHGAIASLNRNIKSKSAKSFNIRVFGEGRCRDTTNFFNNHFAKFVSGFRKDKNFEISYVPFGKASCIKNEDDFNCTCHFGPLECQLNILQNCVIDTFKNNFNVYFPFVHCIQGKGSLDDAISQCLTPLNDKLIKSLKKCSEGKKGRKLLANAEKLTRKYAPQLNFVPWIVINNQREVEVFYTGFEKAICNDFFENSTVPESCFTYIYKETLYSIDSEKIL</sequence>
<evidence type="ECO:0000256" key="2">
    <source>
        <dbReference type="ARBA" id="ARBA00023180"/>
    </source>
</evidence>
<dbReference type="Pfam" id="PF03227">
    <property type="entry name" value="GILT"/>
    <property type="match status" value="1"/>
</dbReference>
<organism evidence="4">
    <name type="scientific">Strongyloides stercoralis</name>
    <name type="common">Threadworm</name>
    <dbReference type="NCBI Taxonomy" id="6248"/>
    <lineage>
        <taxon>Eukaryota</taxon>
        <taxon>Metazoa</taxon>
        <taxon>Ecdysozoa</taxon>
        <taxon>Nematoda</taxon>
        <taxon>Chromadorea</taxon>
        <taxon>Rhabditida</taxon>
        <taxon>Tylenchina</taxon>
        <taxon>Panagrolaimomorpha</taxon>
        <taxon>Strongyloidoidea</taxon>
        <taxon>Strongyloididae</taxon>
        <taxon>Strongyloides</taxon>
    </lineage>
</organism>
<accession>A0A0K0ECP8</accession>
<evidence type="ECO:0000313" key="3">
    <source>
        <dbReference type="Proteomes" id="UP000035681"/>
    </source>
</evidence>
<name>A0A0K0ECP8_STRER</name>
<keyword evidence="3" id="KW-1185">Reference proteome</keyword>
<dbReference type="Proteomes" id="UP000035681">
    <property type="component" value="Unplaced"/>
</dbReference>
<comment type="similarity">
    <text evidence="1">Belongs to the GILT family.</text>
</comment>
<evidence type="ECO:0000256" key="1">
    <source>
        <dbReference type="ARBA" id="ARBA00005679"/>
    </source>
</evidence>